<name>A0AB39T7N1_9ACTN</name>
<accession>A0AB39T7N1</accession>
<organism evidence="2">
    <name type="scientific">Streptomyces sp. R44</name>
    <dbReference type="NCBI Taxonomy" id="3238633"/>
    <lineage>
        <taxon>Bacteria</taxon>
        <taxon>Bacillati</taxon>
        <taxon>Actinomycetota</taxon>
        <taxon>Actinomycetes</taxon>
        <taxon>Kitasatosporales</taxon>
        <taxon>Streptomycetaceae</taxon>
        <taxon>Streptomyces</taxon>
    </lineage>
</organism>
<feature type="region of interest" description="Disordered" evidence="1">
    <location>
        <begin position="70"/>
        <end position="91"/>
    </location>
</feature>
<protein>
    <submittedName>
        <fullName evidence="2">Uncharacterized protein</fullName>
    </submittedName>
</protein>
<feature type="compositionally biased region" description="Basic and acidic residues" evidence="1">
    <location>
        <begin position="71"/>
        <end position="80"/>
    </location>
</feature>
<gene>
    <name evidence="2" type="ORF">AB5J54_40705</name>
</gene>
<reference evidence="2" key="1">
    <citation type="submission" date="2024-07" db="EMBL/GenBank/DDBJ databases">
        <authorList>
            <person name="Yu S.T."/>
        </authorList>
    </citation>
    <scope>NUCLEOTIDE SEQUENCE</scope>
    <source>
        <strain evidence="2">R44</strain>
    </source>
</reference>
<evidence type="ECO:0000313" key="2">
    <source>
        <dbReference type="EMBL" id="XDQ76452.1"/>
    </source>
</evidence>
<dbReference type="EMBL" id="CP163444">
    <property type="protein sequence ID" value="XDQ76452.1"/>
    <property type="molecule type" value="Genomic_DNA"/>
</dbReference>
<dbReference type="AlphaFoldDB" id="A0AB39T7N1"/>
<proteinExistence type="predicted"/>
<evidence type="ECO:0000256" key="1">
    <source>
        <dbReference type="SAM" id="MobiDB-lite"/>
    </source>
</evidence>
<dbReference type="RefSeq" id="WP_369149069.1">
    <property type="nucleotide sequence ID" value="NZ_CP163444.1"/>
</dbReference>
<sequence>MPDSDNRRKHATERRTAVADEAMTIRHNLGRQDITVTVWAEDDGQPFRSTVWAEDDNTVTVTFKGRPGRNCRVEVSDPDTRPPAALPGGRV</sequence>